<dbReference type="CDD" id="cd18292">
    <property type="entry name" value="BTB_POZ_BTBD17"/>
    <property type="match status" value="1"/>
</dbReference>
<evidence type="ECO:0000313" key="3">
    <source>
        <dbReference type="EMBL" id="KAJ8315209.1"/>
    </source>
</evidence>
<evidence type="ECO:0000256" key="1">
    <source>
        <dbReference type="SAM" id="MobiDB-lite"/>
    </source>
</evidence>
<proteinExistence type="predicted"/>
<dbReference type="Proteomes" id="UP001217089">
    <property type="component" value="Unassembled WGS sequence"/>
</dbReference>
<dbReference type="PROSITE" id="PS50097">
    <property type="entry name" value="BTB"/>
    <property type="match status" value="1"/>
</dbReference>
<dbReference type="InterPro" id="IPR000210">
    <property type="entry name" value="BTB/POZ_dom"/>
</dbReference>
<dbReference type="InterPro" id="IPR056184">
    <property type="entry name" value="TRAF_BTBD17"/>
</dbReference>
<evidence type="ECO:0000259" key="2">
    <source>
        <dbReference type="PROSITE" id="PS50097"/>
    </source>
</evidence>
<reference evidence="3 4" key="1">
    <citation type="submission" date="2022-12" db="EMBL/GenBank/DDBJ databases">
        <title>Chromosome-level genome of Tegillarca granosa.</title>
        <authorList>
            <person name="Kim J."/>
        </authorList>
    </citation>
    <scope>NUCLEOTIDE SEQUENCE [LARGE SCALE GENOMIC DNA]</scope>
    <source>
        <strain evidence="3">Teg-2019</strain>
        <tissue evidence="3">Adductor muscle</tissue>
    </source>
</reference>
<dbReference type="Gene3D" id="1.25.40.420">
    <property type="match status" value="1"/>
</dbReference>
<dbReference type="SMART" id="SM00875">
    <property type="entry name" value="BACK"/>
    <property type="match status" value="1"/>
</dbReference>
<dbReference type="InterPro" id="IPR011333">
    <property type="entry name" value="SKP1/BTB/POZ_sf"/>
</dbReference>
<dbReference type="Pfam" id="PF23651">
    <property type="entry name" value="TRAF_BTBD17"/>
    <property type="match status" value="1"/>
</dbReference>
<sequence length="502" mass="59266">MISNYVSRWTESDSLNLDTNMDEKKSKSTEQPPVKNPSEEEIRDDYEFVQRFHSLFNSEMFSDIVLKVGENRFHAHKFMLVTASEVFEAMLNEDRWKEANQPEVELSEDDECVFVFPDFLKYIYTGYVTLTTDTVLPILLLSDKYSVKVLHKACVDYMSRHIVETPDANRTLSWYHYAKMTASQELQERCLQFILSNFYIVQHSPDWLEIPRSEMVEFLSSSEIIIDSEYELWKELERWLVYEYNIENVEENLKEVLPLIRFSMIPPKQLLEIESSPLYINHKIIFQSQLGHAYRQHSLLCDDIKSISKSEMYRNYTNFSNYNLCVDMVMSNYNSVPKIDSKRRYDIKVPVQYLPNKVKPNNEHTLAFEIEFWPKGHFITAMLYNTYMQRQNDNTKLKISLVNSSKLNESFQAVKMEITFIIYGMKNKNRYVAYTRTATHIFKANSTKFEFESVIPITKLIEEKSSFLINGKLDAKMFLKIHPFDLKEEDTKRESSPTVIVA</sequence>
<feature type="compositionally biased region" description="Polar residues" evidence="1">
    <location>
        <begin position="1"/>
        <end position="19"/>
    </location>
</feature>
<dbReference type="PANTHER" id="PTHR24410">
    <property type="entry name" value="HL07962P-RELATED"/>
    <property type="match status" value="1"/>
</dbReference>
<dbReference type="InterPro" id="IPR051481">
    <property type="entry name" value="BTB-POZ/Galectin-3-binding"/>
</dbReference>
<dbReference type="Pfam" id="PF00651">
    <property type="entry name" value="BTB"/>
    <property type="match status" value="1"/>
</dbReference>
<feature type="domain" description="BTB" evidence="2">
    <location>
        <begin position="62"/>
        <end position="132"/>
    </location>
</feature>
<organism evidence="3 4">
    <name type="scientific">Tegillarca granosa</name>
    <name type="common">Malaysian cockle</name>
    <name type="synonym">Anadara granosa</name>
    <dbReference type="NCBI Taxonomy" id="220873"/>
    <lineage>
        <taxon>Eukaryota</taxon>
        <taxon>Metazoa</taxon>
        <taxon>Spiralia</taxon>
        <taxon>Lophotrochozoa</taxon>
        <taxon>Mollusca</taxon>
        <taxon>Bivalvia</taxon>
        <taxon>Autobranchia</taxon>
        <taxon>Pteriomorphia</taxon>
        <taxon>Arcoida</taxon>
        <taxon>Arcoidea</taxon>
        <taxon>Arcidae</taxon>
        <taxon>Tegillarca</taxon>
    </lineage>
</organism>
<dbReference type="Pfam" id="PF07707">
    <property type="entry name" value="BACK"/>
    <property type="match status" value="1"/>
</dbReference>
<dbReference type="InterPro" id="IPR008974">
    <property type="entry name" value="TRAF-like"/>
</dbReference>
<dbReference type="CDD" id="cd18493">
    <property type="entry name" value="BACK_BTBD17"/>
    <property type="match status" value="1"/>
</dbReference>
<gene>
    <name evidence="3" type="ORF">KUTeg_007359</name>
</gene>
<dbReference type="SMART" id="SM00225">
    <property type="entry name" value="BTB"/>
    <property type="match status" value="1"/>
</dbReference>
<dbReference type="Gene3D" id="3.30.710.10">
    <property type="entry name" value="Potassium Channel Kv1.1, Chain A"/>
    <property type="match status" value="1"/>
</dbReference>
<name>A0ABQ9FD28_TEGGR</name>
<dbReference type="SUPFAM" id="SSF54695">
    <property type="entry name" value="POZ domain"/>
    <property type="match status" value="1"/>
</dbReference>
<protein>
    <recommendedName>
        <fullName evidence="2">BTB domain-containing protein</fullName>
    </recommendedName>
</protein>
<evidence type="ECO:0000313" key="4">
    <source>
        <dbReference type="Proteomes" id="UP001217089"/>
    </source>
</evidence>
<dbReference type="EMBL" id="JARBDR010000337">
    <property type="protein sequence ID" value="KAJ8315209.1"/>
    <property type="molecule type" value="Genomic_DNA"/>
</dbReference>
<dbReference type="InterPro" id="IPR011705">
    <property type="entry name" value="BACK"/>
</dbReference>
<dbReference type="Gene3D" id="2.60.210.10">
    <property type="entry name" value="Apoptosis, Tumor Necrosis Factor Receptor Associated Protein 2, Chain A"/>
    <property type="match status" value="1"/>
</dbReference>
<accession>A0ABQ9FD28</accession>
<comment type="caution">
    <text evidence="3">The sequence shown here is derived from an EMBL/GenBank/DDBJ whole genome shotgun (WGS) entry which is preliminary data.</text>
</comment>
<keyword evidence="4" id="KW-1185">Reference proteome</keyword>
<feature type="region of interest" description="Disordered" evidence="1">
    <location>
        <begin position="1"/>
        <end position="40"/>
    </location>
</feature>
<dbReference type="PANTHER" id="PTHR24410:SF41">
    <property type="entry name" value="HL07962P"/>
    <property type="match status" value="1"/>
</dbReference>